<organism evidence="1">
    <name type="scientific">viral metagenome</name>
    <dbReference type="NCBI Taxonomy" id="1070528"/>
    <lineage>
        <taxon>unclassified sequences</taxon>
        <taxon>metagenomes</taxon>
        <taxon>organismal metagenomes</taxon>
    </lineage>
</organism>
<protein>
    <submittedName>
        <fullName evidence="1">Uncharacterized protein</fullName>
    </submittedName>
</protein>
<gene>
    <name evidence="1" type="ORF">MM415B06174_0007</name>
</gene>
<name>A0A6M3LX71_9ZZZZ</name>
<accession>A0A6M3LX71</accession>
<sequence>MVRINVSELSKKSGKSEEELTKLILGLLWVNAEIHQTNQKVLLTFGKAEK</sequence>
<evidence type="ECO:0000313" key="1">
    <source>
        <dbReference type="EMBL" id="QJA97521.1"/>
    </source>
</evidence>
<reference evidence="1" key="1">
    <citation type="submission" date="2020-03" db="EMBL/GenBank/DDBJ databases">
        <title>The deep terrestrial virosphere.</title>
        <authorList>
            <person name="Holmfeldt K."/>
            <person name="Nilsson E."/>
            <person name="Simone D."/>
            <person name="Lopez-Fernandez M."/>
            <person name="Wu X."/>
            <person name="de Brujin I."/>
            <person name="Lundin D."/>
            <person name="Andersson A."/>
            <person name="Bertilsson S."/>
            <person name="Dopson M."/>
        </authorList>
    </citation>
    <scope>NUCLEOTIDE SEQUENCE</scope>
    <source>
        <strain evidence="1">MM415B06174</strain>
    </source>
</reference>
<dbReference type="AlphaFoldDB" id="A0A6M3LX71"/>
<proteinExistence type="predicted"/>
<dbReference type="EMBL" id="MT143501">
    <property type="protein sequence ID" value="QJA97521.1"/>
    <property type="molecule type" value="Genomic_DNA"/>
</dbReference>